<feature type="transmembrane region" description="Helical" evidence="1">
    <location>
        <begin position="83"/>
        <end position="103"/>
    </location>
</feature>
<keyword evidence="1" id="KW-1133">Transmembrane helix</keyword>
<dbReference type="EMBL" id="JAHIBW010000022">
    <property type="protein sequence ID" value="KAG7299933.1"/>
    <property type="molecule type" value="Genomic_DNA"/>
</dbReference>
<sequence>MCQFLEECCSLMTCTCLMLARTFMTMIVMMEHIMRMIIQMFYNFVTFLLQLCSLLPLCCIFLLTSGFKCFVCGSGGACPSPRAGCACSLATILILYLIWAYLINIDDYNAESRLIAFSDSCAVAEQPP</sequence>
<name>A0ABQ7Q7N6_PLUXY</name>
<proteinExistence type="predicted"/>
<protein>
    <submittedName>
        <fullName evidence="2">Uncharacterized protein</fullName>
    </submittedName>
</protein>
<organism evidence="2 3">
    <name type="scientific">Plutella xylostella</name>
    <name type="common">Diamondback moth</name>
    <name type="synonym">Plutella maculipennis</name>
    <dbReference type="NCBI Taxonomy" id="51655"/>
    <lineage>
        <taxon>Eukaryota</taxon>
        <taxon>Metazoa</taxon>
        <taxon>Ecdysozoa</taxon>
        <taxon>Arthropoda</taxon>
        <taxon>Hexapoda</taxon>
        <taxon>Insecta</taxon>
        <taxon>Pterygota</taxon>
        <taxon>Neoptera</taxon>
        <taxon>Endopterygota</taxon>
        <taxon>Lepidoptera</taxon>
        <taxon>Glossata</taxon>
        <taxon>Ditrysia</taxon>
        <taxon>Yponomeutoidea</taxon>
        <taxon>Plutellidae</taxon>
        <taxon>Plutella</taxon>
    </lineage>
</organism>
<keyword evidence="1" id="KW-0812">Transmembrane</keyword>
<dbReference type="Proteomes" id="UP000823941">
    <property type="component" value="Chromosome 22"/>
</dbReference>
<keyword evidence="3" id="KW-1185">Reference proteome</keyword>
<evidence type="ECO:0000313" key="2">
    <source>
        <dbReference type="EMBL" id="KAG7299933.1"/>
    </source>
</evidence>
<evidence type="ECO:0000313" key="3">
    <source>
        <dbReference type="Proteomes" id="UP000823941"/>
    </source>
</evidence>
<gene>
    <name evidence="2" type="ORF">JYU34_016960</name>
</gene>
<keyword evidence="1" id="KW-0472">Membrane</keyword>
<comment type="caution">
    <text evidence="2">The sequence shown here is derived from an EMBL/GenBank/DDBJ whole genome shotgun (WGS) entry which is preliminary data.</text>
</comment>
<feature type="transmembrane region" description="Helical" evidence="1">
    <location>
        <begin position="41"/>
        <end position="63"/>
    </location>
</feature>
<accession>A0ABQ7Q7N6</accession>
<reference evidence="2 3" key="1">
    <citation type="submission" date="2021-06" db="EMBL/GenBank/DDBJ databases">
        <title>A haploid diamondback moth (Plutella xylostella L.) genome assembly resolves 31 chromosomes and identifies a diamide resistance mutation.</title>
        <authorList>
            <person name="Ward C.M."/>
            <person name="Perry K.D."/>
            <person name="Baker G."/>
            <person name="Powis K."/>
            <person name="Heckel D.G."/>
            <person name="Baxter S.W."/>
        </authorList>
    </citation>
    <scope>NUCLEOTIDE SEQUENCE [LARGE SCALE GENOMIC DNA]</scope>
    <source>
        <strain evidence="2 3">LV</strain>
        <tissue evidence="2">Single pupa</tissue>
    </source>
</reference>
<evidence type="ECO:0000256" key="1">
    <source>
        <dbReference type="SAM" id="Phobius"/>
    </source>
</evidence>